<dbReference type="RefSeq" id="WP_189422929.1">
    <property type="nucleotide sequence ID" value="NZ_BMZE01000001.1"/>
</dbReference>
<evidence type="ECO:0000256" key="1">
    <source>
        <dbReference type="SAM" id="SignalP"/>
    </source>
</evidence>
<keyword evidence="1" id="KW-0732">Signal</keyword>
<organism evidence="2 3">
    <name type="scientific">Devosia pacifica</name>
    <dbReference type="NCBI Taxonomy" id="1335967"/>
    <lineage>
        <taxon>Bacteria</taxon>
        <taxon>Pseudomonadati</taxon>
        <taxon>Pseudomonadota</taxon>
        <taxon>Alphaproteobacteria</taxon>
        <taxon>Hyphomicrobiales</taxon>
        <taxon>Devosiaceae</taxon>
        <taxon>Devosia</taxon>
    </lineage>
</organism>
<evidence type="ECO:0000313" key="2">
    <source>
        <dbReference type="EMBL" id="GHA12983.1"/>
    </source>
</evidence>
<reference evidence="2" key="1">
    <citation type="journal article" date="2014" name="Int. J. Syst. Evol. Microbiol.">
        <title>Complete genome sequence of Corynebacterium casei LMG S-19264T (=DSM 44701T), isolated from a smear-ripened cheese.</title>
        <authorList>
            <consortium name="US DOE Joint Genome Institute (JGI-PGF)"/>
            <person name="Walter F."/>
            <person name="Albersmeier A."/>
            <person name="Kalinowski J."/>
            <person name="Ruckert C."/>
        </authorList>
    </citation>
    <scope>NUCLEOTIDE SEQUENCE</scope>
    <source>
        <strain evidence="2">KCTC 32437</strain>
    </source>
</reference>
<evidence type="ECO:0008006" key="4">
    <source>
        <dbReference type="Google" id="ProtNLM"/>
    </source>
</evidence>
<evidence type="ECO:0000313" key="3">
    <source>
        <dbReference type="Proteomes" id="UP000646579"/>
    </source>
</evidence>
<dbReference type="EMBL" id="BMZE01000001">
    <property type="protein sequence ID" value="GHA12983.1"/>
    <property type="molecule type" value="Genomic_DNA"/>
</dbReference>
<dbReference type="InterPro" id="IPR019660">
    <property type="entry name" value="Put_sensory_transdc_reg_YbjN"/>
</dbReference>
<sequence>MKMIRILFFATASLTTTVAAPAQETIDGSNVEAILDIARGYGKAITEHDAGEDPLITGRLDGLIYQIYFLNCTDNQDCEDVNFYMGFSALTPSLETVNDWNRSKRFSRAYIGEDGTPNVEMDLDLAVPVSVEYMRSVFDLWQLVSTQFAEHIGYIETE</sequence>
<keyword evidence="3" id="KW-1185">Reference proteome</keyword>
<proteinExistence type="predicted"/>
<feature type="chain" id="PRO_5037806277" description="Sensory transduction regulator" evidence="1">
    <location>
        <begin position="23"/>
        <end position="158"/>
    </location>
</feature>
<reference evidence="2" key="2">
    <citation type="submission" date="2020-09" db="EMBL/GenBank/DDBJ databases">
        <authorList>
            <person name="Sun Q."/>
            <person name="Kim S."/>
        </authorList>
    </citation>
    <scope>NUCLEOTIDE SEQUENCE</scope>
    <source>
        <strain evidence="2">KCTC 32437</strain>
    </source>
</reference>
<accession>A0A918RU74</accession>
<dbReference type="CDD" id="cd17511">
    <property type="entry name" value="YbjN_AmyR-like"/>
    <property type="match status" value="1"/>
</dbReference>
<dbReference type="Pfam" id="PF10722">
    <property type="entry name" value="YbjN"/>
    <property type="match status" value="1"/>
</dbReference>
<dbReference type="Proteomes" id="UP000646579">
    <property type="component" value="Unassembled WGS sequence"/>
</dbReference>
<protein>
    <recommendedName>
        <fullName evidence="4">Sensory transduction regulator</fullName>
    </recommendedName>
</protein>
<name>A0A918RU74_9HYPH</name>
<comment type="caution">
    <text evidence="2">The sequence shown here is derived from an EMBL/GenBank/DDBJ whole genome shotgun (WGS) entry which is preliminary data.</text>
</comment>
<gene>
    <name evidence="2" type="ORF">GCM10007989_04420</name>
</gene>
<dbReference type="AlphaFoldDB" id="A0A918RU74"/>
<feature type="signal peptide" evidence="1">
    <location>
        <begin position="1"/>
        <end position="22"/>
    </location>
</feature>